<dbReference type="EMBL" id="CAJRAF010000002">
    <property type="protein sequence ID" value="CAG4999921.1"/>
    <property type="molecule type" value="Genomic_DNA"/>
</dbReference>
<dbReference type="Pfam" id="PF07166">
    <property type="entry name" value="DUF1398"/>
    <property type="match status" value="1"/>
</dbReference>
<dbReference type="RefSeq" id="WP_215238988.1">
    <property type="nucleotide sequence ID" value="NZ_CAJRAF010000002.1"/>
</dbReference>
<sequence>MFTIEQIKAAHSKVKSGADFPAYVKDLKKLGVLYYDHFVSDGHTSYFGNSGLSLSGDAKYPEMEVAKKASLTELQNALKIHQAGKTDYPTFCRQAVESGVEKWKVNMIGMTCIYYDLAGNEMLTEQIPDV</sequence>
<gene>
    <name evidence="1" type="ORF">DYBT9275_02344</name>
</gene>
<dbReference type="SUPFAM" id="SSF160419">
    <property type="entry name" value="YdfO-like"/>
    <property type="match status" value="1"/>
</dbReference>
<name>A0A916NLB7_9BACT</name>
<dbReference type="Proteomes" id="UP000680038">
    <property type="component" value="Unassembled WGS sequence"/>
</dbReference>
<proteinExistence type="predicted"/>
<dbReference type="InterPro" id="IPR009833">
    <property type="entry name" value="DUF1398"/>
</dbReference>
<evidence type="ECO:0008006" key="3">
    <source>
        <dbReference type="Google" id="ProtNLM"/>
    </source>
</evidence>
<dbReference type="Gene3D" id="3.30.1810.10">
    <property type="entry name" value="YdfO-like"/>
    <property type="match status" value="1"/>
</dbReference>
<evidence type="ECO:0000313" key="2">
    <source>
        <dbReference type="Proteomes" id="UP000680038"/>
    </source>
</evidence>
<comment type="caution">
    <text evidence="1">The sequence shown here is derived from an EMBL/GenBank/DDBJ whole genome shotgun (WGS) entry which is preliminary data.</text>
</comment>
<accession>A0A916NLB7</accession>
<protein>
    <recommendedName>
        <fullName evidence="3">Phage envelope protein</fullName>
    </recommendedName>
</protein>
<dbReference type="InterPro" id="IPR036696">
    <property type="entry name" value="YdfO-like_sf"/>
</dbReference>
<dbReference type="AlphaFoldDB" id="A0A916NLB7"/>
<keyword evidence="2" id="KW-1185">Reference proteome</keyword>
<evidence type="ECO:0000313" key="1">
    <source>
        <dbReference type="EMBL" id="CAG4999921.1"/>
    </source>
</evidence>
<reference evidence="1" key="1">
    <citation type="submission" date="2021-04" db="EMBL/GenBank/DDBJ databases">
        <authorList>
            <person name="Rodrigo-Torres L."/>
            <person name="Arahal R. D."/>
            <person name="Lucena T."/>
        </authorList>
    </citation>
    <scope>NUCLEOTIDE SEQUENCE</scope>
    <source>
        <strain evidence="1">CECT 9275</strain>
    </source>
</reference>
<organism evidence="1 2">
    <name type="scientific">Dyadobacter helix</name>
    <dbReference type="NCBI Taxonomy" id="2822344"/>
    <lineage>
        <taxon>Bacteria</taxon>
        <taxon>Pseudomonadati</taxon>
        <taxon>Bacteroidota</taxon>
        <taxon>Cytophagia</taxon>
        <taxon>Cytophagales</taxon>
        <taxon>Spirosomataceae</taxon>
        <taxon>Dyadobacter</taxon>
    </lineage>
</organism>